<evidence type="ECO:0000256" key="1">
    <source>
        <dbReference type="ARBA" id="ARBA00004123"/>
    </source>
</evidence>
<feature type="region of interest" description="Disordered" evidence="4">
    <location>
        <begin position="425"/>
        <end position="470"/>
    </location>
</feature>
<feature type="compositionally biased region" description="Basic and acidic residues" evidence="4">
    <location>
        <begin position="297"/>
        <end position="309"/>
    </location>
</feature>
<comment type="caution">
    <text evidence="6">The sequence shown here is derived from an EMBL/GenBank/DDBJ whole genome shotgun (WGS) entry which is preliminary data.</text>
</comment>
<protein>
    <recommendedName>
        <fullName evidence="5">TFIIS N-terminal domain-containing protein</fullName>
    </recommendedName>
</protein>
<feature type="compositionally biased region" description="Basic residues" evidence="4">
    <location>
        <begin position="456"/>
        <end position="470"/>
    </location>
</feature>
<evidence type="ECO:0000259" key="5">
    <source>
        <dbReference type="PROSITE" id="PS51319"/>
    </source>
</evidence>
<dbReference type="GO" id="GO:0005634">
    <property type="term" value="C:nucleus"/>
    <property type="evidence" value="ECO:0007669"/>
    <property type="project" value="UniProtKB-SubCell"/>
</dbReference>
<dbReference type="Proteomes" id="UP000541444">
    <property type="component" value="Unassembled WGS sequence"/>
</dbReference>
<accession>A0A7J7M604</accession>
<dbReference type="SUPFAM" id="SSF47676">
    <property type="entry name" value="Conserved domain common to transcription factors TFIIS, elongin A, CRSP70"/>
    <property type="match status" value="1"/>
</dbReference>
<evidence type="ECO:0000256" key="2">
    <source>
        <dbReference type="ARBA" id="ARBA00023242"/>
    </source>
</evidence>
<reference evidence="6 7" key="1">
    <citation type="journal article" date="2020" name="IScience">
        <title>Genome Sequencing of the Endangered Kingdonia uniflora (Circaeasteraceae, Ranunculales) Reveals Potential Mechanisms of Evolutionary Specialization.</title>
        <authorList>
            <person name="Sun Y."/>
            <person name="Deng T."/>
            <person name="Zhang A."/>
            <person name="Moore M.J."/>
            <person name="Landis J.B."/>
            <person name="Lin N."/>
            <person name="Zhang H."/>
            <person name="Zhang X."/>
            <person name="Huang J."/>
            <person name="Zhang X."/>
            <person name="Sun H."/>
            <person name="Wang H."/>
        </authorList>
    </citation>
    <scope>NUCLEOTIDE SEQUENCE [LARGE SCALE GENOMIC DNA]</scope>
    <source>
        <strain evidence="6">TB1705</strain>
        <tissue evidence="6">Leaf</tissue>
    </source>
</reference>
<proteinExistence type="predicted"/>
<feature type="region of interest" description="Disordered" evidence="4">
    <location>
        <begin position="227"/>
        <end position="275"/>
    </location>
</feature>
<evidence type="ECO:0000313" key="6">
    <source>
        <dbReference type="EMBL" id="KAF6150204.1"/>
    </source>
</evidence>
<dbReference type="PANTHER" id="PTHR46554">
    <property type="entry name" value="MEDIATOR OF RNA POLYMERASE II TRANSCRIPTION SUBUNIT 26A-RELATED"/>
    <property type="match status" value="1"/>
</dbReference>
<dbReference type="InterPro" id="IPR035441">
    <property type="entry name" value="TFIIS/LEDGF_dom_sf"/>
</dbReference>
<evidence type="ECO:0000313" key="7">
    <source>
        <dbReference type="Proteomes" id="UP000541444"/>
    </source>
</evidence>
<keyword evidence="2 3" id="KW-0539">Nucleus</keyword>
<dbReference type="CDD" id="cd00183">
    <property type="entry name" value="TFIIS_I"/>
    <property type="match status" value="1"/>
</dbReference>
<name>A0A7J7M604_9MAGN</name>
<dbReference type="PROSITE" id="PS51319">
    <property type="entry name" value="TFIIS_N"/>
    <property type="match status" value="1"/>
</dbReference>
<dbReference type="SMART" id="SM00509">
    <property type="entry name" value="TFS2N"/>
    <property type="match status" value="1"/>
</dbReference>
<dbReference type="Gene3D" id="1.20.930.10">
    <property type="entry name" value="Conserved domain common to transcription factors TFIIS, elongin A, CRSP70"/>
    <property type="match status" value="1"/>
</dbReference>
<dbReference type="AlphaFoldDB" id="A0A7J7M604"/>
<keyword evidence="7" id="KW-1185">Reference proteome</keyword>
<feature type="region of interest" description="Disordered" evidence="4">
    <location>
        <begin position="289"/>
        <end position="326"/>
    </location>
</feature>
<sequence>MVIMCSSIDKWRNYFESADGDIFEVIKQAVVVAALDHPKEFKLERDGIAEKLFSCLMTRCHHSCDHEGLSILSGKQVESEERVKSNLVESGVCGGSDVRSGGKVITSSTNDNLTGNHVSNFSYDEAEALTEEIEEENQMVGEVLRIKEILLNRENESPKELYDSLRRLQLMALSVSTLKVTEIGKAVNNLRKHKSKDISDLSRTLVNDWRSLVDDWVSATKAIRAAATDGSPDSVNPMHPSLKAAATDGSPDSVNPTAVDEEEEEGLPSPPLDEAFFATQPTSMELSKFFDGMDEDGNLHNREEFDKSRVSGNRRTSQNPYRRPQHPVQNASLLKKENNSHMVPRQETVVKQTKPGNTDSAARRLAYSSFDHNKVSHETPLQPKKDTVGTRSLLSFDKHDKLQSSDEVSVRLKLEAAKRRLHEGYQQAENAKKQRTIQVMDFRDMPKKPSSGNKNSHVRPGHHNRSFGRR</sequence>
<gene>
    <name evidence="6" type="ORF">GIB67_023159</name>
</gene>
<dbReference type="EMBL" id="JACGCM010001753">
    <property type="protein sequence ID" value="KAF6150204.1"/>
    <property type="molecule type" value="Genomic_DNA"/>
</dbReference>
<evidence type="ECO:0000256" key="3">
    <source>
        <dbReference type="PROSITE-ProRule" id="PRU00649"/>
    </source>
</evidence>
<feature type="domain" description="TFIIS N-terminal" evidence="5">
    <location>
        <begin position="141"/>
        <end position="216"/>
    </location>
</feature>
<organism evidence="6 7">
    <name type="scientific">Kingdonia uniflora</name>
    <dbReference type="NCBI Taxonomy" id="39325"/>
    <lineage>
        <taxon>Eukaryota</taxon>
        <taxon>Viridiplantae</taxon>
        <taxon>Streptophyta</taxon>
        <taxon>Embryophyta</taxon>
        <taxon>Tracheophyta</taxon>
        <taxon>Spermatophyta</taxon>
        <taxon>Magnoliopsida</taxon>
        <taxon>Ranunculales</taxon>
        <taxon>Circaeasteraceae</taxon>
        <taxon>Kingdonia</taxon>
    </lineage>
</organism>
<evidence type="ECO:0000256" key="4">
    <source>
        <dbReference type="SAM" id="MobiDB-lite"/>
    </source>
</evidence>
<dbReference type="InterPro" id="IPR017923">
    <property type="entry name" value="TFIIS_N"/>
</dbReference>
<dbReference type="PANTHER" id="PTHR46554:SF2">
    <property type="entry name" value="TFIIS N-TERMINAL DOMAIN-CONTAINING PROTEIN"/>
    <property type="match status" value="1"/>
</dbReference>
<dbReference type="OrthoDB" id="44867at2759"/>
<dbReference type="Pfam" id="PF08711">
    <property type="entry name" value="Med26"/>
    <property type="match status" value="1"/>
</dbReference>
<dbReference type="InterPro" id="IPR003617">
    <property type="entry name" value="TFIIS/CRSP70_N_sub"/>
</dbReference>
<comment type="subcellular location">
    <subcellularLocation>
        <location evidence="1 3">Nucleus</location>
    </subcellularLocation>
</comment>
<feature type="compositionally biased region" description="Polar residues" evidence="4">
    <location>
        <begin position="310"/>
        <end position="320"/>
    </location>
</feature>